<dbReference type="EMBL" id="DS985222">
    <property type="protein sequence ID" value="EEY21109.1"/>
    <property type="molecule type" value="Genomic_DNA"/>
</dbReference>
<sequence length="315" mass="34047">MVQSLGQTSESSCCSFRAPIRGRLLHNQTREGHARISWVARPNVVSMMQLTDDHGRIASCEAQALHTCAGQGTVRLNCREVTHRDSSLATGGVTGSGSAPVSAALVVVLPRAASSPSRSFHTTPAALKKSKAKKMVEQQENNPSSSPSSSSSSRNSASTSTSDHDDDADAARNPKPDAADPLNTDDLTSRWAALDTHFRDALRRLATGGRFQPRLDRRPARGPRPQSPPSASRCAKFAQASPDFNQQPQPSPDNDLELLLKVEPERKEDLVVKAKALTPRLAREGTPCERPQEEGRRQVGHAEGDWARPAQEGRC</sequence>
<gene>
    <name evidence="2" type="ORF">VDBG_07219</name>
</gene>
<evidence type="ECO:0000256" key="1">
    <source>
        <dbReference type="SAM" id="MobiDB-lite"/>
    </source>
</evidence>
<dbReference type="KEGG" id="val:VDBG_07219"/>
<feature type="compositionally biased region" description="Basic and acidic residues" evidence="1">
    <location>
        <begin position="169"/>
        <end position="178"/>
    </location>
</feature>
<organism evidence="3">
    <name type="scientific">Verticillium alfalfae (strain VaMs.102 / ATCC MYA-4576 / FGSC 10136)</name>
    <name type="common">Verticillium wilt of alfalfa</name>
    <name type="synonym">Verticillium albo-atrum</name>
    <dbReference type="NCBI Taxonomy" id="526221"/>
    <lineage>
        <taxon>Eukaryota</taxon>
        <taxon>Fungi</taxon>
        <taxon>Dikarya</taxon>
        <taxon>Ascomycota</taxon>
        <taxon>Pezizomycotina</taxon>
        <taxon>Sordariomycetes</taxon>
        <taxon>Hypocreomycetidae</taxon>
        <taxon>Glomerellales</taxon>
        <taxon>Plectosphaerellaceae</taxon>
        <taxon>Verticillium</taxon>
    </lineage>
</organism>
<dbReference type="OrthoDB" id="4835072at2759"/>
<dbReference type="Proteomes" id="UP000008698">
    <property type="component" value="Unassembled WGS sequence"/>
</dbReference>
<proteinExistence type="predicted"/>
<accession>C9SQI4</accession>
<feature type="compositionally biased region" description="Basic and acidic residues" evidence="1">
    <location>
        <begin position="281"/>
        <end position="315"/>
    </location>
</feature>
<dbReference type="STRING" id="526221.C9SQI4"/>
<protein>
    <submittedName>
        <fullName evidence="2">Uncharacterized protein</fullName>
    </submittedName>
</protein>
<dbReference type="AlphaFoldDB" id="C9SQI4"/>
<feature type="region of interest" description="Disordered" evidence="1">
    <location>
        <begin position="278"/>
        <end position="315"/>
    </location>
</feature>
<dbReference type="eggNOG" id="KOG4759">
    <property type="taxonomic scope" value="Eukaryota"/>
</dbReference>
<dbReference type="GeneID" id="9527648"/>
<reference evidence="3" key="1">
    <citation type="journal article" date="2011" name="PLoS Pathog.">
        <title>Comparative genomics yields insights into niche adaptation of plant vascular wilt pathogens.</title>
        <authorList>
            <person name="Klosterman S.J."/>
            <person name="Subbarao K.V."/>
            <person name="Kang S."/>
            <person name="Veronese P."/>
            <person name="Gold S.E."/>
            <person name="Thomma B.P.H.J."/>
            <person name="Chen Z."/>
            <person name="Henrissat B."/>
            <person name="Lee Y.-H."/>
            <person name="Park J."/>
            <person name="Garcia-Pedrajas M.D."/>
            <person name="Barbara D.J."/>
            <person name="Anchieta A."/>
            <person name="de Jonge R."/>
            <person name="Santhanam P."/>
            <person name="Maruthachalam K."/>
            <person name="Atallah Z."/>
            <person name="Amyotte S.G."/>
            <person name="Paz Z."/>
            <person name="Inderbitzin P."/>
            <person name="Hayes R.J."/>
            <person name="Heiman D.I."/>
            <person name="Young S."/>
            <person name="Zeng Q."/>
            <person name="Engels R."/>
            <person name="Galagan J."/>
            <person name="Cuomo C.A."/>
            <person name="Dobinson K.F."/>
            <person name="Ma L.-J."/>
        </authorList>
    </citation>
    <scope>NUCLEOTIDE SEQUENCE [LARGE SCALE GENOMIC DNA]</scope>
    <source>
        <strain evidence="3">VaMs.102 / ATCC MYA-4576 / FGSC 10136</strain>
    </source>
</reference>
<name>C9SQI4_VERA1</name>
<feature type="compositionally biased region" description="Low complexity" evidence="1">
    <location>
        <begin position="142"/>
        <end position="161"/>
    </location>
</feature>
<dbReference type="RefSeq" id="XP_003002648.1">
    <property type="nucleotide sequence ID" value="XM_003002602.1"/>
</dbReference>
<evidence type="ECO:0000313" key="3">
    <source>
        <dbReference type="Proteomes" id="UP000008698"/>
    </source>
</evidence>
<dbReference type="HOGENOM" id="CLU_883392_0_0_1"/>
<keyword evidence="3" id="KW-1185">Reference proteome</keyword>
<feature type="region of interest" description="Disordered" evidence="1">
    <location>
        <begin position="112"/>
        <end position="185"/>
    </location>
</feature>
<feature type="region of interest" description="Disordered" evidence="1">
    <location>
        <begin position="209"/>
        <end position="255"/>
    </location>
</feature>
<evidence type="ECO:0000313" key="2">
    <source>
        <dbReference type="EMBL" id="EEY21109.1"/>
    </source>
</evidence>